<reference evidence="1" key="1">
    <citation type="journal article" date="2014" name="Front. Microbiol.">
        <title>High frequency of phylogenetically diverse reductive dehalogenase-homologous genes in deep subseafloor sedimentary metagenomes.</title>
        <authorList>
            <person name="Kawai M."/>
            <person name="Futagami T."/>
            <person name="Toyoda A."/>
            <person name="Takaki Y."/>
            <person name="Nishi S."/>
            <person name="Hori S."/>
            <person name="Arai W."/>
            <person name="Tsubouchi T."/>
            <person name="Morono Y."/>
            <person name="Uchiyama I."/>
            <person name="Ito T."/>
            <person name="Fujiyama A."/>
            <person name="Inagaki F."/>
            <person name="Takami H."/>
        </authorList>
    </citation>
    <scope>NUCLEOTIDE SEQUENCE</scope>
    <source>
        <strain evidence="1">Expedition CK06-06</strain>
    </source>
</reference>
<proteinExistence type="predicted"/>
<feature type="non-terminal residue" evidence="1">
    <location>
        <position position="56"/>
    </location>
</feature>
<accession>X0X5Q9</accession>
<organism evidence="1">
    <name type="scientific">marine sediment metagenome</name>
    <dbReference type="NCBI Taxonomy" id="412755"/>
    <lineage>
        <taxon>unclassified sequences</taxon>
        <taxon>metagenomes</taxon>
        <taxon>ecological metagenomes</taxon>
    </lineage>
</organism>
<name>X0X5Q9_9ZZZZ</name>
<protein>
    <submittedName>
        <fullName evidence="1">Uncharacterized protein</fullName>
    </submittedName>
</protein>
<dbReference type="EMBL" id="BARS01047299">
    <property type="protein sequence ID" value="GAG38539.1"/>
    <property type="molecule type" value="Genomic_DNA"/>
</dbReference>
<gene>
    <name evidence="1" type="ORF">S01H1_71067</name>
</gene>
<sequence>MAKFSYKLINKKDQIKEGTISAFSKKQAEEKLSKDGSTVLLLSRDSSSFLKTDILA</sequence>
<dbReference type="AlphaFoldDB" id="X0X5Q9"/>
<comment type="caution">
    <text evidence="1">The sequence shown here is derived from an EMBL/GenBank/DDBJ whole genome shotgun (WGS) entry which is preliminary data.</text>
</comment>
<evidence type="ECO:0000313" key="1">
    <source>
        <dbReference type="EMBL" id="GAG38539.1"/>
    </source>
</evidence>